<dbReference type="InterPro" id="IPR041966">
    <property type="entry name" value="LOTUS-like"/>
</dbReference>
<organism evidence="2 3">
    <name type="scientific">Artemisia annua</name>
    <name type="common">Sweet wormwood</name>
    <dbReference type="NCBI Taxonomy" id="35608"/>
    <lineage>
        <taxon>Eukaryota</taxon>
        <taxon>Viridiplantae</taxon>
        <taxon>Streptophyta</taxon>
        <taxon>Embryophyta</taxon>
        <taxon>Tracheophyta</taxon>
        <taxon>Spermatophyta</taxon>
        <taxon>Magnoliopsida</taxon>
        <taxon>eudicotyledons</taxon>
        <taxon>Gunneridae</taxon>
        <taxon>Pentapetalae</taxon>
        <taxon>asterids</taxon>
        <taxon>campanulids</taxon>
        <taxon>Asterales</taxon>
        <taxon>Asteraceae</taxon>
        <taxon>Asteroideae</taxon>
        <taxon>Anthemideae</taxon>
        <taxon>Artemisiinae</taxon>
        <taxon>Artemisia</taxon>
    </lineage>
</organism>
<evidence type="ECO:0000313" key="2">
    <source>
        <dbReference type="EMBL" id="PWA83757.1"/>
    </source>
</evidence>
<dbReference type="Pfam" id="PF12872">
    <property type="entry name" value="OST-HTH"/>
    <property type="match status" value="2"/>
</dbReference>
<sequence>MDYGGNFHRSLDYQSLGVSNSEELLDKMGDMVLWWEDRESKEKYVMCARLVELRRRLFLRHEVKQLLNRHRGEIEFNSFEDSYKDQFRENLDYDFYGLTDLDHLCEVLKDILVVEVANPSGENVIKVVNLRKRKRDEYDE</sequence>
<comment type="caution">
    <text evidence="2">The sequence shown here is derived from an EMBL/GenBank/DDBJ whole genome shotgun (WGS) entry which is preliminary data.</text>
</comment>
<reference evidence="2 3" key="1">
    <citation type="journal article" date="2018" name="Mol. Plant">
        <title>The genome of Artemisia annua provides insight into the evolution of Asteraceae family and artemisinin biosynthesis.</title>
        <authorList>
            <person name="Shen Q."/>
            <person name="Zhang L."/>
            <person name="Liao Z."/>
            <person name="Wang S."/>
            <person name="Yan T."/>
            <person name="Shi P."/>
            <person name="Liu M."/>
            <person name="Fu X."/>
            <person name="Pan Q."/>
            <person name="Wang Y."/>
            <person name="Lv Z."/>
            <person name="Lu X."/>
            <person name="Zhang F."/>
            <person name="Jiang W."/>
            <person name="Ma Y."/>
            <person name="Chen M."/>
            <person name="Hao X."/>
            <person name="Li L."/>
            <person name="Tang Y."/>
            <person name="Lv G."/>
            <person name="Zhou Y."/>
            <person name="Sun X."/>
            <person name="Brodelius P.E."/>
            <person name="Rose J.K.C."/>
            <person name="Tang K."/>
        </authorList>
    </citation>
    <scope>NUCLEOTIDE SEQUENCE [LARGE SCALE GENOMIC DNA]</scope>
    <source>
        <strain evidence="3">cv. Huhao1</strain>
        <tissue evidence="2">Leaf</tissue>
    </source>
</reference>
<evidence type="ECO:0000259" key="1">
    <source>
        <dbReference type="PROSITE" id="PS51644"/>
    </source>
</evidence>
<name>A0A2U1PDF6_ARTAN</name>
<feature type="domain" description="HTH OST-type" evidence="1">
    <location>
        <begin position="55"/>
        <end position="129"/>
    </location>
</feature>
<evidence type="ECO:0000313" key="3">
    <source>
        <dbReference type="Proteomes" id="UP000245207"/>
    </source>
</evidence>
<gene>
    <name evidence="2" type="ORF">CTI12_AA164790</name>
</gene>
<dbReference type="EMBL" id="PKPP01001309">
    <property type="protein sequence ID" value="PWA83757.1"/>
    <property type="molecule type" value="Genomic_DNA"/>
</dbReference>
<dbReference type="Proteomes" id="UP000245207">
    <property type="component" value="Unassembled WGS sequence"/>
</dbReference>
<protein>
    <recommendedName>
        <fullName evidence="1">HTH OST-type domain-containing protein</fullName>
    </recommendedName>
</protein>
<proteinExistence type="predicted"/>
<keyword evidence="3" id="KW-1185">Reference proteome</keyword>
<dbReference type="InterPro" id="IPR025605">
    <property type="entry name" value="OST-HTH/LOTUS_dom"/>
</dbReference>
<dbReference type="Gene3D" id="3.30.420.610">
    <property type="entry name" value="LOTUS domain-like"/>
    <property type="match status" value="1"/>
</dbReference>
<accession>A0A2U1PDF6</accession>
<dbReference type="PROSITE" id="PS51644">
    <property type="entry name" value="HTH_OST"/>
    <property type="match status" value="1"/>
</dbReference>
<dbReference type="AlphaFoldDB" id="A0A2U1PDF6"/>